<dbReference type="AlphaFoldDB" id="A0A811Y358"/>
<sequence>MDEGHLLNGDDVTCHSSFKKAVTYRQCDAVFGTNSCFSTWVSCIFLDSQEALTSGISLYCFCDLRILAWLGYALSSGCHEAAAKGLAGLPSHVVAWPGRDAPPGSSGCRHSGFPRRRGTAGLCRPGPGCQLLTTTAADFTNPARRVSAASLPTSPSRVKPRAKQTSLHLGPAGGLRREDCGGRTAEGGLRREDCESPAGMWHSDCNTFPCPREEQLRNFL</sequence>
<comment type="caution">
    <text evidence="2">The sequence shown here is derived from an EMBL/GenBank/DDBJ whole genome shotgun (WGS) entry which is preliminary data.</text>
</comment>
<protein>
    <submittedName>
        <fullName evidence="2">(raccoon dog) hypothetical protein</fullName>
    </submittedName>
</protein>
<name>A0A811Y358_NYCPR</name>
<evidence type="ECO:0000313" key="3">
    <source>
        <dbReference type="Proteomes" id="UP000645828"/>
    </source>
</evidence>
<gene>
    <name evidence="2" type="ORF">NYPRO_LOCUS4250</name>
</gene>
<feature type="region of interest" description="Disordered" evidence="1">
    <location>
        <begin position="148"/>
        <end position="191"/>
    </location>
</feature>
<organism evidence="2 3">
    <name type="scientific">Nyctereutes procyonoides</name>
    <name type="common">Raccoon dog</name>
    <name type="synonym">Canis procyonoides</name>
    <dbReference type="NCBI Taxonomy" id="34880"/>
    <lineage>
        <taxon>Eukaryota</taxon>
        <taxon>Metazoa</taxon>
        <taxon>Chordata</taxon>
        <taxon>Craniata</taxon>
        <taxon>Vertebrata</taxon>
        <taxon>Euteleostomi</taxon>
        <taxon>Mammalia</taxon>
        <taxon>Eutheria</taxon>
        <taxon>Laurasiatheria</taxon>
        <taxon>Carnivora</taxon>
        <taxon>Caniformia</taxon>
        <taxon>Canidae</taxon>
        <taxon>Nyctereutes</taxon>
    </lineage>
</organism>
<keyword evidence="3" id="KW-1185">Reference proteome</keyword>
<dbReference type="Proteomes" id="UP000645828">
    <property type="component" value="Unassembled WGS sequence"/>
</dbReference>
<reference evidence="2" key="1">
    <citation type="submission" date="2020-12" db="EMBL/GenBank/DDBJ databases">
        <authorList>
            <consortium name="Molecular Ecology Group"/>
        </authorList>
    </citation>
    <scope>NUCLEOTIDE SEQUENCE</scope>
    <source>
        <strain evidence="2">TBG_1078</strain>
    </source>
</reference>
<accession>A0A811Y358</accession>
<evidence type="ECO:0000256" key="1">
    <source>
        <dbReference type="SAM" id="MobiDB-lite"/>
    </source>
</evidence>
<evidence type="ECO:0000313" key="2">
    <source>
        <dbReference type="EMBL" id="CAD7671455.1"/>
    </source>
</evidence>
<proteinExistence type="predicted"/>
<dbReference type="EMBL" id="CAJHUB010000663">
    <property type="protein sequence ID" value="CAD7671455.1"/>
    <property type="molecule type" value="Genomic_DNA"/>
</dbReference>